<gene>
    <name evidence="4" type="ordered locus">RMDY18_05890</name>
</gene>
<sequence length="230" mass="25058">MRYTGTSGTLNTEHREAKPPRSDAYGTLAHPSRRTMKKTDYNLAVYCGARSGNDPLFTERARELGTLCAQNNIGVVYGGGRTGLMGTVAGATLDAGGVVYGVVTHKLVGLEGVYPGQTTLDIVDTMHQRKIAMIEKADAFVAMPGGPGTLEEFFEVFSWQFLDIHSKPVALLNVNGYWDKLIDAMHYMASTGLLNERYLDELIIATTPEELLDALAKDLERRAAAKNATE</sequence>
<dbReference type="InterPro" id="IPR005269">
    <property type="entry name" value="LOG"/>
</dbReference>
<proteinExistence type="inferred from homology"/>
<evidence type="ECO:0000256" key="3">
    <source>
        <dbReference type="SAM" id="MobiDB-lite"/>
    </source>
</evidence>
<dbReference type="GO" id="GO:0009691">
    <property type="term" value="P:cytokinin biosynthetic process"/>
    <property type="evidence" value="ECO:0007669"/>
    <property type="project" value="UniProtKB-UniRule"/>
</dbReference>
<keyword evidence="2" id="KW-0203">Cytokinin biosynthesis</keyword>
<dbReference type="PANTHER" id="PTHR31223">
    <property type="entry name" value="LOG FAMILY PROTEIN YJL055W"/>
    <property type="match status" value="1"/>
</dbReference>
<dbReference type="SUPFAM" id="SSF102405">
    <property type="entry name" value="MCP/YpsA-like"/>
    <property type="match status" value="1"/>
</dbReference>
<dbReference type="eggNOG" id="COG1611">
    <property type="taxonomic scope" value="Bacteria"/>
</dbReference>
<dbReference type="Gene3D" id="3.40.50.450">
    <property type="match status" value="1"/>
</dbReference>
<dbReference type="HOGENOM" id="CLU_058336_4_2_11"/>
<comment type="catalytic activity">
    <reaction evidence="2">
        <text>9-ribosyl-trans-zeatin 5'-phosphate + H2O = trans-zeatin + D-ribose 5-phosphate</text>
        <dbReference type="Rhea" id="RHEA:48564"/>
        <dbReference type="ChEBI" id="CHEBI:15377"/>
        <dbReference type="ChEBI" id="CHEBI:16522"/>
        <dbReference type="ChEBI" id="CHEBI:78346"/>
        <dbReference type="ChEBI" id="CHEBI:87947"/>
        <dbReference type="EC" id="3.2.2.n1"/>
    </reaction>
</comment>
<dbReference type="GO" id="GO:0102682">
    <property type="term" value="F:cytokinin riboside 5'-monophosphate phosphoribohydrolase activity"/>
    <property type="evidence" value="ECO:0007669"/>
    <property type="project" value="RHEA"/>
</dbReference>
<name>D2NRZ5_ROTMD</name>
<reference evidence="4 5" key="2">
    <citation type="journal article" date="2010" name="J Osaka Dent Univ">
        <title>Isolation and identification of Rothia mucilaginosa from persistent apical periodontitis lesions.</title>
        <authorList>
            <person name="Yamane K."/>
            <person name="Yoshida M."/>
            <person name="Fujihira T."/>
            <person name="Baba T."/>
            <person name="Tsuji N."/>
            <person name="Hayashi H."/>
            <person name="Sugimori C."/>
            <person name="Yamanaka T."/>
            <person name="Mashimo C."/>
            <person name="Nambu T."/>
            <person name="Kawai H."/>
            <person name="Fukushima H."/>
        </authorList>
    </citation>
    <scope>NUCLEOTIDE SEQUENCE [LARGE SCALE GENOMIC DNA]</scope>
    <source>
        <strain evidence="4 5">DY-18</strain>
    </source>
</reference>
<evidence type="ECO:0000313" key="4">
    <source>
        <dbReference type="EMBL" id="BAI64421.1"/>
    </source>
</evidence>
<dbReference type="EC" id="3.2.2.n1" evidence="2"/>
<evidence type="ECO:0000256" key="1">
    <source>
        <dbReference type="ARBA" id="ARBA00006763"/>
    </source>
</evidence>
<dbReference type="NCBIfam" id="TIGR00730">
    <property type="entry name" value="Rossman fold protein, TIGR00730 family"/>
    <property type="match status" value="1"/>
</dbReference>
<dbReference type="Pfam" id="PF03641">
    <property type="entry name" value="Lysine_decarbox"/>
    <property type="match status" value="1"/>
</dbReference>
<organism evidence="4 5">
    <name type="scientific">Rothia mucilaginosa (strain DY-18)</name>
    <name type="common">Stomatococcus mucilaginosus</name>
    <dbReference type="NCBI Taxonomy" id="680646"/>
    <lineage>
        <taxon>Bacteria</taxon>
        <taxon>Bacillati</taxon>
        <taxon>Actinomycetota</taxon>
        <taxon>Actinomycetes</taxon>
        <taxon>Micrococcales</taxon>
        <taxon>Micrococcaceae</taxon>
        <taxon>Rothia</taxon>
    </lineage>
</organism>
<feature type="region of interest" description="Disordered" evidence="3">
    <location>
        <begin position="1"/>
        <end position="28"/>
    </location>
</feature>
<evidence type="ECO:0000313" key="5">
    <source>
        <dbReference type="Proteomes" id="UP000001883"/>
    </source>
</evidence>
<accession>D2NRZ5</accession>
<evidence type="ECO:0000256" key="2">
    <source>
        <dbReference type="RuleBase" id="RU363015"/>
    </source>
</evidence>
<comment type="similarity">
    <text evidence="1 2">Belongs to the LOG family.</text>
</comment>
<dbReference type="GO" id="GO:0005829">
    <property type="term" value="C:cytosol"/>
    <property type="evidence" value="ECO:0007669"/>
    <property type="project" value="TreeGrafter"/>
</dbReference>
<dbReference type="EMBL" id="AP011540">
    <property type="protein sequence ID" value="BAI64421.1"/>
    <property type="molecule type" value="Genomic_DNA"/>
</dbReference>
<dbReference type="AlphaFoldDB" id="D2NRZ5"/>
<keyword evidence="5" id="KW-1185">Reference proteome</keyword>
<feature type="compositionally biased region" description="Basic and acidic residues" evidence="3">
    <location>
        <begin position="12"/>
        <end position="21"/>
    </location>
</feature>
<dbReference type="KEGG" id="rmu:RMDY18_05890"/>
<keyword evidence="2" id="KW-0378">Hydrolase</keyword>
<protein>
    <recommendedName>
        <fullName evidence="2">Cytokinin riboside 5'-monophosphate phosphoribohydrolase</fullName>
        <ecNumber evidence="2">3.2.2.n1</ecNumber>
    </recommendedName>
</protein>
<dbReference type="PANTHER" id="PTHR31223:SF70">
    <property type="entry name" value="LOG FAMILY PROTEIN YJL055W"/>
    <property type="match status" value="1"/>
</dbReference>
<comment type="catalytic activity">
    <reaction evidence="2">
        <text>N(6)-(dimethylallyl)adenosine 5'-phosphate + H2O = N(6)-dimethylallyladenine + D-ribose 5-phosphate</text>
        <dbReference type="Rhea" id="RHEA:48560"/>
        <dbReference type="ChEBI" id="CHEBI:15377"/>
        <dbReference type="ChEBI" id="CHEBI:17660"/>
        <dbReference type="ChEBI" id="CHEBI:57526"/>
        <dbReference type="ChEBI" id="CHEBI:78346"/>
        <dbReference type="EC" id="3.2.2.n1"/>
    </reaction>
</comment>
<dbReference type="STRING" id="680646.RMDY18_05890"/>
<reference evidence="4 5" key="3">
    <citation type="journal article" date="2010" name="Sequencing">
        <title>Complete Genome Sequence of Rothia mucilaginosa DY-18: A Clinical Isolate with Dense Meshwork-Like Structures from a Persistent Apical Periodontitis Lesion.</title>
        <authorList>
            <person name="Yamane K."/>
            <person name="Nambu T."/>
            <person name="Yamanaka T."/>
            <person name="Mashimo C."/>
            <person name="Sugimori C."/>
            <person name="Leung K.-P."/>
            <person name="Fukushima H."/>
        </authorList>
    </citation>
    <scope>NUCLEOTIDE SEQUENCE [LARGE SCALE GENOMIC DNA]</scope>
    <source>
        <strain evidence="4 5">DY-18</strain>
    </source>
</reference>
<dbReference type="InterPro" id="IPR031100">
    <property type="entry name" value="LOG_fam"/>
</dbReference>
<reference evidence="5" key="1">
    <citation type="submission" date="2009-07" db="EMBL/GenBank/DDBJ databases">
        <title>Complete genome sequence of Rothia mucilaginosa DJ.</title>
        <authorList>
            <person name="Yamane K."/>
            <person name="Nambu T."/>
            <person name="Mashimo C."/>
            <person name="Sugimori C."/>
            <person name="Yamanaka T."/>
            <person name="Leung K."/>
            <person name="Fukushima H."/>
        </authorList>
    </citation>
    <scope>NUCLEOTIDE SEQUENCE [LARGE SCALE GENOMIC DNA]</scope>
    <source>
        <strain evidence="5">DY-18</strain>
    </source>
</reference>
<feature type="compositionally biased region" description="Polar residues" evidence="3">
    <location>
        <begin position="1"/>
        <end position="11"/>
    </location>
</feature>
<dbReference type="Proteomes" id="UP000001883">
    <property type="component" value="Chromosome"/>
</dbReference>